<reference evidence="2" key="1">
    <citation type="submission" date="2020-02" db="EMBL/GenBank/DDBJ databases">
        <authorList>
            <person name="Meier V. D."/>
        </authorList>
    </citation>
    <scope>NUCLEOTIDE SEQUENCE</scope>
    <source>
        <strain evidence="2">AVDCRST_MAG37</strain>
    </source>
</reference>
<gene>
    <name evidence="2" type="ORF">AVDCRST_MAG37-717</name>
</gene>
<accession>A0A6J4Q3V4</accession>
<evidence type="ECO:0008006" key="3">
    <source>
        <dbReference type="Google" id="ProtNLM"/>
    </source>
</evidence>
<dbReference type="AlphaFoldDB" id="A0A6J4Q3V4"/>
<protein>
    <recommendedName>
        <fullName evidence="3">Secreted protein</fullName>
    </recommendedName>
</protein>
<feature type="compositionally biased region" description="Basic and acidic residues" evidence="1">
    <location>
        <begin position="267"/>
        <end position="280"/>
    </location>
</feature>
<dbReference type="EMBL" id="CADCVD010000028">
    <property type="protein sequence ID" value="CAA9432290.1"/>
    <property type="molecule type" value="Genomic_DNA"/>
</dbReference>
<proteinExistence type="predicted"/>
<organism evidence="2">
    <name type="scientific">uncultured Rubrobacteraceae bacterium</name>
    <dbReference type="NCBI Taxonomy" id="349277"/>
    <lineage>
        <taxon>Bacteria</taxon>
        <taxon>Bacillati</taxon>
        <taxon>Actinomycetota</taxon>
        <taxon>Rubrobacteria</taxon>
        <taxon>Rubrobacterales</taxon>
        <taxon>Rubrobacteraceae</taxon>
        <taxon>environmental samples</taxon>
    </lineage>
</organism>
<name>A0A6J4Q3V4_9ACTN</name>
<evidence type="ECO:0000256" key="1">
    <source>
        <dbReference type="SAM" id="MobiDB-lite"/>
    </source>
</evidence>
<sequence>MNTYAKRVGLSGLFVAAALALALYVTVAGGSMQGMDHGSGETGAEEGANHSSMDHSLMNGGAEGSSGTVSSGEAGVEVETRVEATSPMPGEPTELTYRVSEARSGEAISELPLDHERQMHLIAVSRDLEQFQHVHPEPGASGDFTVKTEFPQEGTYTLFNEFVWDGRKVLDRREIEAGTDGGVASLRPDLEPKTVDGLTVSLEVPEEIRVGEEAAFTYTLKKEDGTPAYDLEPYLGAPAHVAIVSEDTQEFAHTHGEASEEGSGGRGEVEAAKEGEHADHSGGQTFGPEIGFHHTFEKPGLYKVWAQFNHHGAVSTVPFVVEVT</sequence>
<feature type="region of interest" description="Disordered" evidence="1">
    <location>
        <begin position="251"/>
        <end position="290"/>
    </location>
</feature>
<evidence type="ECO:0000313" key="2">
    <source>
        <dbReference type="EMBL" id="CAA9432290.1"/>
    </source>
</evidence>
<feature type="region of interest" description="Disordered" evidence="1">
    <location>
        <begin position="35"/>
        <end position="71"/>
    </location>
</feature>